<dbReference type="PANTHER" id="PTHR46268">
    <property type="entry name" value="STRESS RESPONSE PROTEIN NHAX"/>
    <property type="match status" value="1"/>
</dbReference>
<dbReference type="InterPro" id="IPR006015">
    <property type="entry name" value="Universal_stress_UspA"/>
</dbReference>
<comment type="caution">
    <text evidence="3">The sequence shown here is derived from an EMBL/GenBank/DDBJ whole genome shotgun (WGS) entry which is preliminary data.</text>
</comment>
<dbReference type="Proteomes" id="UP000523447">
    <property type="component" value="Unassembled WGS sequence"/>
</dbReference>
<evidence type="ECO:0000259" key="2">
    <source>
        <dbReference type="Pfam" id="PF00582"/>
    </source>
</evidence>
<name>A0A7X6M4Y2_9NOCA</name>
<protein>
    <submittedName>
        <fullName evidence="3">Universal stress protein</fullName>
    </submittedName>
</protein>
<dbReference type="InterPro" id="IPR006016">
    <property type="entry name" value="UspA"/>
</dbReference>
<evidence type="ECO:0000313" key="4">
    <source>
        <dbReference type="Proteomes" id="UP000523447"/>
    </source>
</evidence>
<evidence type="ECO:0000256" key="1">
    <source>
        <dbReference type="ARBA" id="ARBA00008791"/>
    </source>
</evidence>
<proteinExistence type="inferred from homology"/>
<organism evidence="3 4">
    <name type="scientific">Nocardia veterana</name>
    <dbReference type="NCBI Taxonomy" id="132249"/>
    <lineage>
        <taxon>Bacteria</taxon>
        <taxon>Bacillati</taxon>
        <taxon>Actinomycetota</taxon>
        <taxon>Actinomycetes</taxon>
        <taxon>Mycobacteriales</taxon>
        <taxon>Nocardiaceae</taxon>
        <taxon>Nocardia</taxon>
    </lineage>
</organism>
<dbReference type="RefSeq" id="WP_040723430.1">
    <property type="nucleotide sequence ID" value="NZ_CAWPHS010000061.1"/>
</dbReference>
<dbReference type="InterPro" id="IPR014729">
    <property type="entry name" value="Rossmann-like_a/b/a_fold"/>
</dbReference>
<dbReference type="EMBL" id="JAAXPE010000064">
    <property type="protein sequence ID" value="NKY89821.1"/>
    <property type="molecule type" value="Genomic_DNA"/>
</dbReference>
<sequence>MTGAKDEASRRAIIVAVDGSATALQAVRWAVAEAELRRCGVRILLSSASAPRTGLSAMEIVGGREWLYWNGARVLSEAAAMGRHVASVETTTELVGEPVIETLVRRSAAVPMIVVGSHGRGAVGRALLGSVSSAVTRHARCPVAVVHRESVVGVGADRRPVVVGVDPDCLAVGWAFEEAALRGVGLEAVRSCSDEVDGFVLDGELQQVHAERTRTLRRQLEPWHRKYPDVPLEMEVVFGGPAHVLPDRADSAQLVVIGRHAWSGPMASQIRSTRAALLHRTQCPTLVVPEHTDAR</sequence>
<dbReference type="PANTHER" id="PTHR46268:SF6">
    <property type="entry name" value="UNIVERSAL STRESS PROTEIN UP12"/>
    <property type="match status" value="1"/>
</dbReference>
<gene>
    <name evidence="3" type="ORF">HGA07_30080</name>
</gene>
<accession>A0A7X6M4Y2</accession>
<dbReference type="Gene3D" id="3.40.50.620">
    <property type="entry name" value="HUPs"/>
    <property type="match status" value="2"/>
</dbReference>
<keyword evidence="4" id="KW-1185">Reference proteome</keyword>
<dbReference type="AlphaFoldDB" id="A0A7X6M4Y2"/>
<dbReference type="PRINTS" id="PR01438">
    <property type="entry name" value="UNVRSLSTRESS"/>
</dbReference>
<evidence type="ECO:0000313" key="3">
    <source>
        <dbReference type="EMBL" id="NKY89821.1"/>
    </source>
</evidence>
<dbReference type="SUPFAM" id="SSF52402">
    <property type="entry name" value="Adenine nucleotide alpha hydrolases-like"/>
    <property type="match status" value="2"/>
</dbReference>
<dbReference type="Pfam" id="PF00582">
    <property type="entry name" value="Usp"/>
    <property type="match status" value="2"/>
</dbReference>
<comment type="similarity">
    <text evidence="1">Belongs to the universal stress protein A family.</text>
</comment>
<reference evidence="3 4" key="1">
    <citation type="submission" date="2020-04" db="EMBL/GenBank/DDBJ databases">
        <title>MicrobeNet Type strains.</title>
        <authorList>
            <person name="Nicholson A.C."/>
        </authorList>
    </citation>
    <scope>NUCLEOTIDE SEQUENCE [LARGE SCALE GENOMIC DNA]</scope>
    <source>
        <strain evidence="3 4">DSM 44445</strain>
    </source>
</reference>
<feature type="domain" description="UspA" evidence="2">
    <location>
        <begin position="11"/>
        <end position="147"/>
    </location>
</feature>
<feature type="domain" description="UspA" evidence="2">
    <location>
        <begin position="159"/>
        <end position="289"/>
    </location>
</feature>